<sequence>MRARRGRFCEKGMAAGRATPQRGSAGRRCATLTVLSALAAACAGAGGAGRFPRPGRAQVAGQAAVGSPPLPLARALGEALAQVAELKAQVDAGAVVPDFGAKAQAIVDRAMQRSGGASPELEKAVDGALKPLFLRQAALMRQKADASAEIVGNGNAVLLADKQFRAEARGLVRPGGGWNLDLECGHLGASLEAASRQKAAIAEEQARAARLQQATLGVIGKLQGQMEQLQQKVAGARSGGSPWVLSTSYKIPKTPLQIAGRYEQGRANIELNLTPEKDPTSSQASFVEGIGPANLGVSFNLGI</sequence>
<protein>
    <submittedName>
        <fullName evidence="1">Uncharacterized protein</fullName>
    </submittedName>
</protein>
<organism evidence="1 2">
    <name type="scientific">Prorocentrum cordatum</name>
    <dbReference type="NCBI Taxonomy" id="2364126"/>
    <lineage>
        <taxon>Eukaryota</taxon>
        <taxon>Sar</taxon>
        <taxon>Alveolata</taxon>
        <taxon>Dinophyceae</taxon>
        <taxon>Prorocentrales</taxon>
        <taxon>Prorocentraceae</taxon>
        <taxon>Prorocentrum</taxon>
    </lineage>
</organism>
<keyword evidence="2" id="KW-1185">Reference proteome</keyword>
<evidence type="ECO:0000313" key="1">
    <source>
        <dbReference type="EMBL" id="CAK0799616.1"/>
    </source>
</evidence>
<proteinExistence type="predicted"/>
<evidence type="ECO:0000313" key="2">
    <source>
        <dbReference type="Proteomes" id="UP001189429"/>
    </source>
</evidence>
<comment type="caution">
    <text evidence="1">The sequence shown here is derived from an EMBL/GenBank/DDBJ whole genome shotgun (WGS) entry which is preliminary data.</text>
</comment>
<dbReference type="Proteomes" id="UP001189429">
    <property type="component" value="Unassembled WGS sequence"/>
</dbReference>
<reference evidence="1" key="1">
    <citation type="submission" date="2023-10" db="EMBL/GenBank/DDBJ databases">
        <authorList>
            <person name="Chen Y."/>
            <person name="Shah S."/>
            <person name="Dougan E. K."/>
            <person name="Thang M."/>
            <person name="Chan C."/>
        </authorList>
    </citation>
    <scope>NUCLEOTIDE SEQUENCE [LARGE SCALE GENOMIC DNA]</scope>
</reference>
<dbReference type="EMBL" id="CAUYUJ010002191">
    <property type="protein sequence ID" value="CAK0799616.1"/>
    <property type="molecule type" value="Genomic_DNA"/>
</dbReference>
<accession>A0ABN9Q5J7</accession>
<gene>
    <name evidence="1" type="ORF">PCOR1329_LOCUS8010</name>
</gene>
<name>A0ABN9Q5J7_9DINO</name>